<comment type="caution">
    <text evidence="2">The sequence shown here is derived from an EMBL/GenBank/DDBJ whole genome shotgun (WGS) entry which is preliminary data.</text>
</comment>
<reference evidence="2 3" key="1">
    <citation type="submission" date="2015-11" db="EMBL/GenBank/DDBJ databases">
        <title>The genome of Debaryomyces fabryi.</title>
        <authorList>
            <person name="Tafer H."/>
            <person name="Lopandic K."/>
        </authorList>
    </citation>
    <scope>NUCLEOTIDE SEQUENCE [LARGE SCALE GENOMIC DNA]</scope>
    <source>
        <strain evidence="2 3">CBS 789</strain>
    </source>
</reference>
<dbReference type="GO" id="GO:0034398">
    <property type="term" value="P:telomere tethering at nuclear periphery"/>
    <property type="evidence" value="ECO:0007669"/>
    <property type="project" value="TreeGrafter"/>
</dbReference>
<gene>
    <name evidence="2" type="ORF">AC631_05002</name>
</gene>
<dbReference type="PANTHER" id="PTHR28284">
    <property type="entry name" value="NUCLEOPORIN NUP60"/>
    <property type="match status" value="1"/>
</dbReference>
<organism evidence="2 3">
    <name type="scientific">Debaryomyces fabryi</name>
    <dbReference type="NCBI Taxonomy" id="58627"/>
    <lineage>
        <taxon>Eukaryota</taxon>
        <taxon>Fungi</taxon>
        <taxon>Dikarya</taxon>
        <taxon>Ascomycota</taxon>
        <taxon>Saccharomycotina</taxon>
        <taxon>Pichiomycetes</taxon>
        <taxon>Debaryomycetaceae</taxon>
        <taxon>Debaryomyces</taxon>
    </lineage>
</organism>
<sequence>MDNRRVFRSYKDKVKDSATPYSRPNNGLFSKMKLFLTGASLWSNHETTSYNEQTADNTMRMVTEKGEKGESNVKPFSFPEPDTTIFKTPLKSTSNQLKAPNQVLSSFFQEKGDRPLTDVEYEGVVSLLSKSKSASNTPNNSVVYRGDNASRQSESIADSTDLGNKDADTSAFKSSASNLFATPYSQRTLKNTSSNDHVLSTPEYKPVYHTINENFNSKNVPSVKRVYQFSGLPSPYRTRIRAPSLSAKPKIPAKKSPTISTSPSAQKVASKPMSNAANALLNILDGNTHSEDVEMKDVSTNKSDIIEQFSNPYHRPHSSKKPRSQDDNKSKFSINASTPIKQKKSTLLTADDINKTISFDKSEELPKDKIAPKSNDSSNAKTSFGTSTQNDSKFSDSTSSSNQFKFNLPKEVPKSSDKSPHIPPEGGKENTKDAPKFNHSQFQKNTNGFSFGETTKPNIDSNPVYNIANKNLEFIFPEIIQTEVHLDYNKVNKYKSLFEF</sequence>
<dbReference type="Proteomes" id="UP000054251">
    <property type="component" value="Unassembled WGS sequence"/>
</dbReference>
<evidence type="ECO:0000313" key="3">
    <source>
        <dbReference type="Proteomes" id="UP000054251"/>
    </source>
</evidence>
<dbReference type="InterPro" id="IPR034432">
    <property type="entry name" value="Nup60"/>
</dbReference>
<feature type="region of interest" description="Disordered" evidence="1">
    <location>
        <begin position="1"/>
        <end position="23"/>
    </location>
</feature>
<evidence type="ECO:0000256" key="1">
    <source>
        <dbReference type="SAM" id="MobiDB-lite"/>
    </source>
</evidence>
<dbReference type="GO" id="GO:0044615">
    <property type="term" value="C:nuclear pore nuclear basket"/>
    <property type="evidence" value="ECO:0007669"/>
    <property type="project" value="InterPro"/>
</dbReference>
<feature type="compositionally biased region" description="Basic and acidic residues" evidence="1">
    <location>
        <begin position="411"/>
        <end position="436"/>
    </location>
</feature>
<evidence type="ECO:0008006" key="4">
    <source>
        <dbReference type="Google" id="ProtNLM"/>
    </source>
</evidence>
<feature type="compositionally biased region" description="Basic and acidic residues" evidence="1">
    <location>
        <begin position="1"/>
        <end position="16"/>
    </location>
</feature>
<evidence type="ECO:0000313" key="2">
    <source>
        <dbReference type="EMBL" id="KRZ99234.1"/>
    </source>
</evidence>
<dbReference type="GO" id="GO:0017056">
    <property type="term" value="F:structural constituent of nuclear pore"/>
    <property type="evidence" value="ECO:0007669"/>
    <property type="project" value="InterPro"/>
</dbReference>
<feature type="region of interest" description="Disordered" evidence="1">
    <location>
        <begin position="248"/>
        <end position="269"/>
    </location>
</feature>
<dbReference type="GO" id="GO:0016973">
    <property type="term" value="P:poly(A)+ mRNA export from nucleus"/>
    <property type="evidence" value="ECO:0007669"/>
    <property type="project" value="TreeGrafter"/>
</dbReference>
<feature type="region of interest" description="Disordered" evidence="1">
    <location>
        <begin position="129"/>
        <end position="164"/>
    </location>
</feature>
<dbReference type="PANTHER" id="PTHR28284:SF1">
    <property type="entry name" value="NUCLEOPORIN NUP60"/>
    <property type="match status" value="1"/>
</dbReference>
<feature type="compositionally biased region" description="Polar residues" evidence="1">
    <location>
        <begin position="149"/>
        <end position="162"/>
    </location>
</feature>
<feature type="compositionally biased region" description="Low complexity" evidence="1">
    <location>
        <begin position="389"/>
        <end position="405"/>
    </location>
</feature>
<protein>
    <recommendedName>
        <fullName evidence="4">Nucleoporin NUP60</fullName>
    </recommendedName>
</protein>
<dbReference type="GeneID" id="26842011"/>
<dbReference type="OrthoDB" id="5370852at2759"/>
<dbReference type="EMBL" id="LMYN01000160">
    <property type="protein sequence ID" value="KRZ99234.1"/>
    <property type="molecule type" value="Genomic_DNA"/>
</dbReference>
<feature type="compositionally biased region" description="Polar residues" evidence="1">
    <location>
        <begin position="374"/>
        <end position="388"/>
    </location>
</feature>
<dbReference type="GO" id="GO:0031990">
    <property type="term" value="P:mRNA export from nucleus in response to heat stress"/>
    <property type="evidence" value="ECO:0007669"/>
    <property type="project" value="TreeGrafter"/>
</dbReference>
<dbReference type="AlphaFoldDB" id="A0A0V1PSX2"/>
<feature type="region of interest" description="Disordered" evidence="1">
    <location>
        <begin position="364"/>
        <end position="439"/>
    </location>
</feature>
<feature type="compositionally biased region" description="Low complexity" evidence="1">
    <location>
        <begin position="248"/>
        <end position="260"/>
    </location>
</feature>
<feature type="region of interest" description="Disordered" evidence="1">
    <location>
        <begin position="309"/>
        <end position="338"/>
    </location>
</feature>
<accession>A0A0V1PSX2</accession>
<dbReference type="GO" id="GO:0006607">
    <property type="term" value="P:NLS-bearing protein import into nucleus"/>
    <property type="evidence" value="ECO:0007669"/>
    <property type="project" value="TreeGrafter"/>
</dbReference>
<dbReference type="GO" id="GO:0008298">
    <property type="term" value="P:intracellular mRNA localization"/>
    <property type="evidence" value="ECO:0007669"/>
    <property type="project" value="TreeGrafter"/>
</dbReference>
<proteinExistence type="predicted"/>
<keyword evidence="3" id="KW-1185">Reference proteome</keyword>
<dbReference type="RefSeq" id="XP_015465337.1">
    <property type="nucleotide sequence ID" value="XM_015613831.1"/>
</dbReference>
<name>A0A0V1PSX2_9ASCO</name>